<gene>
    <name evidence="2" type="ORF">KQJ23_14180</name>
</gene>
<accession>A0ABS6FRW7</accession>
<comment type="caution">
    <text evidence="2">The sequence shown here is derived from an EMBL/GenBank/DDBJ whole genome shotgun (WGS) entry which is preliminary data.</text>
</comment>
<reference evidence="2 3" key="1">
    <citation type="submission" date="2021-06" db="EMBL/GenBank/DDBJ databases">
        <authorList>
            <person name="Sun Q."/>
            <person name="Li D."/>
        </authorList>
    </citation>
    <scope>NUCLEOTIDE SEQUENCE [LARGE SCALE GENOMIC DNA]</scope>
    <source>
        <strain evidence="2 3">MSJ-6</strain>
    </source>
</reference>
<feature type="domain" description="SLH" evidence="1">
    <location>
        <begin position="70"/>
        <end position="133"/>
    </location>
</feature>
<evidence type="ECO:0000313" key="2">
    <source>
        <dbReference type="EMBL" id="MBU5672980.1"/>
    </source>
</evidence>
<feature type="domain" description="SLH" evidence="1">
    <location>
        <begin position="137"/>
        <end position="197"/>
    </location>
</feature>
<sequence length="197" mass="21345">MRKQWVVKYQVSPGVPDGVPVWMKKDVAAILAKQMVSSSEAKTYRADQKITRAEFASLLVHALGLNLDSGALTFTDVGANHLSSREIEAAVEHGLIKGRTSDIFDPSALITRQEMAVMMDNAVYFAGKRPGSDASMLAGFKDQSEVSVFARQSVARLLELQIINGVSATSLAPKSHATKAQAAVVVMRMLRVLELSK</sequence>
<organism evidence="2 3">
    <name type="scientific">Paenibacillus brevis</name>
    <dbReference type="NCBI Taxonomy" id="2841508"/>
    <lineage>
        <taxon>Bacteria</taxon>
        <taxon>Bacillati</taxon>
        <taxon>Bacillota</taxon>
        <taxon>Bacilli</taxon>
        <taxon>Bacillales</taxon>
        <taxon>Paenibacillaceae</taxon>
        <taxon>Paenibacillus</taxon>
    </lineage>
</organism>
<dbReference type="EMBL" id="JAHLQJ010000012">
    <property type="protein sequence ID" value="MBU5672980.1"/>
    <property type="molecule type" value="Genomic_DNA"/>
</dbReference>
<proteinExistence type="predicted"/>
<dbReference type="InterPro" id="IPR001119">
    <property type="entry name" value="SLH_dom"/>
</dbReference>
<name>A0ABS6FRW7_9BACL</name>
<dbReference type="PROSITE" id="PS51272">
    <property type="entry name" value="SLH"/>
    <property type="match status" value="3"/>
</dbReference>
<dbReference type="RefSeq" id="WP_216479547.1">
    <property type="nucleotide sequence ID" value="NZ_JAHLQJ010000012.1"/>
</dbReference>
<keyword evidence="3" id="KW-1185">Reference proteome</keyword>
<evidence type="ECO:0000313" key="3">
    <source>
        <dbReference type="Proteomes" id="UP000743001"/>
    </source>
</evidence>
<evidence type="ECO:0000259" key="1">
    <source>
        <dbReference type="PROSITE" id="PS51272"/>
    </source>
</evidence>
<dbReference type="Pfam" id="PF00395">
    <property type="entry name" value="SLH"/>
    <property type="match status" value="3"/>
</dbReference>
<protein>
    <submittedName>
        <fullName evidence="2">S-layer homology domain-containing protein</fullName>
    </submittedName>
</protein>
<dbReference type="Proteomes" id="UP000743001">
    <property type="component" value="Unassembled WGS sequence"/>
</dbReference>
<feature type="domain" description="SLH" evidence="1">
    <location>
        <begin position="10"/>
        <end position="69"/>
    </location>
</feature>